<dbReference type="EMBL" id="FTNK01000012">
    <property type="protein sequence ID" value="SIR37723.1"/>
    <property type="molecule type" value="Genomic_DNA"/>
</dbReference>
<sequence length="61" mass="7455">MKSIRGKKYVLGIKPKNKMMVPIYWCFQFHLDEDKGMEELTGWAQYNHIPVIYKKKFGRWF</sequence>
<evidence type="ECO:0000313" key="1">
    <source>
        <dbReference type="EMBL" id="SIR37723.1"/>
    </source>
</evidence>
<dbReference type="Proteomes" id="UP000186666">
    <property type="component" value="Unassembled WGS sequence"/>
</dbReference>
<gene>
    <name evidence="1" type="ORF">SAMN05421578_11267</name>
</gene>
<protein>
    <recommendedName>
        <fullName evidence="3">Transposase</fullName>
    </recommendedName>
</protein>
<proteinExistence type="predicted"/>
<organism evidence="1 2">
    <name type="scientific">Paenibacillus macquariensis</name>
    <dbReference type="NCBI Taxonomy" id="948756"/>
    <lineage>
        <taxon>Bacteria</taxon>
        <taxon>Bacillati</taxon>
        <taxon>Bacillota</taxon>
        <taxon>Bacilli</taxon>
        <taxon>Bacillales</taxon>
        <taxon>Paenibacillaceae</taxon>
        <taxon>Paenibacillus</taxon>
    </lineage>
</organism>
<name>A0ABY1K7N8_9BACL</name>
<evidence type="ECO:0008006" key="3">
    <source>
        <dbReference type="Google" id="ProtNLM"/>
    </source>
</evidence>
<reference evidence="1 2" key="1">
    <citation type="submission" date="2017-01" db="EMBL/GenBank/DDBJ databases">
        <authorList>
            <person name="Varghese N."/>
            <person name="Submissions S."/>
        </authorList>
    </citation>
    <scope>NUCLEOTIDE SEQUENCE [LARGE SCALE GENOMIC DNA]</scope>
    <source>
        <strain evidence="1 2">ATCC 23464</strain>
    </source>
</reference>
<comment type="caution">
    <text evidence="1">The sequence shown here is derived from an EMBL/GenBank/DDBJ whole genome shotgun (WGS) entry which is preliminary data.</text>
</comment>
<keyword evidence="2" id="KW-1185">Reference proteome</keyword>
<evidence type="ECO:0000313" key="2">
    <source>
        <dbReference type="Proteomes" id="UP000186666"/>
    </source>
</evidence>
<accession>A0ABY1K7N8</accession>
<dbReference type="RefSeq" id="WP_068586511.1">
    <property type="nucleotide sequence ID" value="NZ_FTNK01000012.1"/>
</dbReference>